<reference evidence="1 2" key="1">
    <citation type="journal article" date="2010" name="PLoS ONE">
        <title>Genome sequence of Cronobacter sakazakii BAA-894 and comparative genomic hybridization analysis with other Cronobacter species.</title>
        <authorList>
            <person name="Kucerova E."/>
            <person name="Clifton S.W."/>
            <person name="Xia X.Q."/>
            <person name="Long F."/>
            <person name="Porwollik S."/>
            <person name="Fulton L."/>
            <person name="Fronick C."/>
            <person name="Minx P."/>
            <person name="Kyung K."/>
            <person name="Warren W."/>
            <person name="Fulton R."/>
            <person name="Feng D."/>
            <person name="Wollam A."/>
            <person name="Shah N."/>
            <person name="Bhonagiri V."/>
            <person name="Nash W.E."/>
            <person name="Hallsworth-Pepin K."/>
            <person name="Wilson R.K."/>
            <person name="McClelland M."/>
            <person name="Forsythe S.J."/>
        </authorList>
    </citation>
    <scope>NUCLEOTIDE SEQUENCE [LARGE SCALE GENOMIC DNA]</scope>
    <source>
        <strain evidence="1 2">ATCC BAA-894</strain>
    </source>
</reference>
<evidence type="ECO:0000313" key="1">
    <source>
        <dbReference type="EMBL" id="ABU78863.1"/>
    </source>
</evidence>
<keyword evidence="2" id="KW-1185">Reference proteome</keyword>
<dbReference type="AlphaFoldDB" id="A7MJ97"/>
<gene>
    <name evidence="1" type="ordered locus">ESA_03653</name>
</gene>
<evidence type="ECO:0000313" key="2">
    <source>
        <dbReference type="Proteomes" id="UP000000260"/>
    </source>
</evidence>
<sequence length="73" mass="8328">MPVHRAARHLRGLRDVRKRGMRDTALSERKDGGIDELLTRLKRLLFGSPGHKSPCLFLAGDESNNCRRFLSQL</sequence>
<proteinExistence type="predicted"/>
<organism evidence="1 2">
    <name type="scientific">Cronobacter sakazakii (strain ATCC BAA-894)</name>
    <name type="common">Enterobacter sakazakii</name>
    <dbReference type="NCBI Taxonomy" id="290339"/>
    <lineage>
        <taxon>Bacteria</taxon>
        <taxon>Pseudomonadati</taxon>
        <taxon>Pseudomonadota</taxon>
        <taxon>Gammaproteobacteria</taxon>
        <taxon>Enterobacterales</taxon>
        <taxon>Enterobacteriaceae</taxon>
        <taxon>Cronobacter</taxon>
    </lineage>
</organism>
<dbReference type="KEGG" id="esa:ESA_03653"/>
<name>A7MJ97_CROS8</name>
<protein>
    <submittedName>
        <fullName evidence="1">Uncharacterized protein</fullName>
    </submittedName>
</protein>
<dbReference type="EMBL" id="CP000783">
    <property type="protein sequence ID" value="ABU78863.1"/>
    <property type="molecule type" value="Genomic_DNA"/>
</dbReference>
<accession>A7MJ97</accession>
<dbReference type="HOGENOM" id="CLU_2698418_0_0_6"/>
<dbReference type="Proteomes" id="UP000000260">
    <property type="component" value="Chromosome"/>
</dbReference>